<comment type="caution">
    <text evidence="2">The sequence shown here is derived from an EMBL/GenBank/DDBJ whole genome shotgun (WGS) entry which is preliminary data.</text>
</comment>
<evidence type="ECO:0000256" key="1">
    <source>
        <dbReference type="SAM" id="MobiDB-lite"/>
    </source>
</evidence>
<proteinExistence type="predicted"/>
<evidence type="ECO:0000313" key="2">
    <source>
        <dbReference type="EMBL" id="TFB04763.1"/>
    </source>
</evidence>
<sequence length="302" mass="34528">MQPLEQERRRRAKGEMRRRRKRRRRRTRRRTRTRTTRQRQRLQMPDPARGRAGRGGGLRIEEKRREELEDESESPEFGVGVTVFERLASEQTAAGVGASRGRWGQLQRTRRAKQLSAYCTWRVPCCAELRCALDGRCSYLYFAPGARCACYRRYGAPGSGDLVRLQGQGLPAAQPLLHRRRQTKYRLPRELHAQVRTNAVPVPVSVPVPVPCRSPSVCAPHPPQVFTQPPDGLQASIQQQRKRTGRMKRNLLSISRIHFKCHRRQHDLLRCTAPLLVQPSPSSVFPCRPLGVPGVPVHARNP</sequence>
<keyword evidence="3" id="KW-1185">Reference proteome</keyword>
<gene>
    <name evidence="2" type="ORF">CCMA1212_002909</name>
</gene>
<dbReference type="EMBL" id="PPTA01000003">
    <property type="protein sequence ID" value="TFB04763.1"/>
    <property type="molecule type" value="Genomic_DNA"/>
</dbReference>
<organism evidence="2 3">
    <name type="scientific">Trichoderma ghanense</name>
    <dbReference type="NCBI Taxonomy" id="65468"/>
    <lineage>
        <taxon>Eukaryota</taxon>
        <taxon>Fungi</taxon>
        <taxon>Dikarya</taxon>
        <taxon>Ascomycota</taxon>
        <taxon>Pezizomycotina</taxon>
        <taxon>Sordariomycetes</taxon>
        <taxon>Hypocreomycetidae</taxon>
        <taxon>Hypocreales</taxon>
        <taxon>Hypocreaceae</taxon>
        <taxon>Trichoderma</taxon>
    </lineage>
</organism>
<feature type="compositionally biased region" description="Basic residues" evidence="1">
    <location>
        <begin position="9"/>
        <end position="40"/>
    </location>
</feature>
<dbReference type="Proteomes" id="UP001642720">
    <property type="component" value="Unassembled WGS sequence"/>
</dbReference>
<name>A0ABY2H961_9HYPO</name>
<dbReference type="GeneID" id="300574726"/>
<reference evidence="2 3" key="1">
    <citation type="submission" date="2018-01" db="EMBL/GenBank/DDBJ databases">
        <title>Genome characterization of the sugarcane-associated fungus Trichoderma ghanense CCMA-1212 and their application in lignocelulose bioconversion.</title>
        <authorList>
            <person name="Steindorff A.S."/>
            <person name="Mendes T.D."/>
            <person name="Vilela E.S.D."/>
            <person name="Rodrigues D.S."/>
            <person name="Formighieri E.F."/>
            <person name="Melo I.S."/>
            <person name="Favaro L.C.L."/>
        </authorList>
    </citation>
    <scope>NUCLEOTIDE SEQUENCE [LARGE SCALE GENOMIC DNA]</scope>
    <source>
        <strain evidence="2 3">CCMA-1212</strain>
    </source>
</reference>
<feature type="region of interest" description="Disordered" evidence="1">
    <location>
        <begin position="1"/>
        <end position="75"/>
    </location>
</feature>
<evidence type="ECO:0000313" key="3">
    <source>
        <dbReference type="Proteomes" id="UP001642720"/>
    </source>
</evidence>
<dbReference type="RefSeq" id="XP_073560964.1">
    <property type="nucleotide sequence ID" value="XM_073700276.1"/>
</dbReference>
<accession>A0ABY2H961</accession>
<protein>
    <submittedName>
        <fullName evidence="2">Uncharacterized protein</fullName>
    </submittedName>
</protein>